<proteinExistence type="predicted"/>
<dbReference type="RefSeq" id="YP_010659310.1">
    <property type="nucleotide sequence ID" value="NC_070866.1"/>
</dbReference>
<accession>A0A2S1PG08</accession>
<name>A0A2S1PG08_9CAUD</name>
<sequence length="137" mass="15811">MIHCKCATCRLNGYQGRSYIEYSGASYCTAHPQYISVKRYKQALDLLGAPKPDTDWYSKVSVPVVHTPKAKPKPVLHTYVLSFRDGRGVEQDWFIKSDCDEDACNQAMIVIRALPFKVYEYTFIRETEVRLLQVLNR</sequence>
<evidence type="ECO:0000313" key="1">
    <source>
        <dbReference type="EMBL" id="AWH15506.1"/>
    </source>
</evidence>
<dbReference type="GeneID" id="77935278"/>
<protein>
    <submittedName>
        <fullName evidence="1">Uncharacterized protein</fullName>
    </submittedName>
</protein>
<dbReference type="EMBL" id="MH179480">
    <property type="protein sequence ID" value="AWH15506.1"/>
    <property type="molecule type" value="Genomic_DNA"/>
</dbReference>
<evidence type="ECO:0000313" key="2">
    <source>
        <dbReference type="Proteomes" id="UP000246250"/>
    </source>
</evidence>
<reference evidence="1 2" key="1">
    <citation type="submission" date="2018-04" db="EMBL/GenBank/DDBJ databases">
        <title>Complete genome sequences of new Aeromonas and Pseudomonas phages promising in phage therapy dedicated to aquaculture.</title>
        <authorList>
            <person name="Kolsut J."/>
            <person name="Wojcik E."/>
            <person name="Wojtasik A."/>
            <person name="Dastych J."/>
        </authorList>
    </citation>
    <scope>NUCLEOTIDE SEQUENCE [LARGE SCALE GENOMIC DNA]</scope>
</reference>
<organism evidence="1 2">
    <name type="scientific">Pseudomonas phage 98PfluR60PP</name>
    <dbReference type="NCBI Taxonomy" id="2163965"/>
    <lineage>
        <taxon>Viruses</taxon>
        <taxon>Duplodnaviria</taxon>
        <taxon>Heunggongvirae</taxon>
        <taxon>Uroviricota</taxon>
        <taxon>Caudoviricetes</taxon>
        <taxon>Schitoviridae</taxon>
        <taxon>Littlefixvirus</taxon>
        <taxon>Littlefixvirus 98Pflur60pp</taxon>
    </lineage>
</organism>
<dbReference type="Proteomes" id="UP000246250">
    <property type="component" value="Segment"/>
</dbReference>
<dbReference type="KEGG" id="vg:77935278"/>
<keyword evidence="2" id="KW-1185">Reference proteome</keyword>